<keyword evidence="6 7" id="KW-0472">Membrane</keyword>
<evidence type="ECO:0000256" key="2">
    <source>
        <dbReference type="ARBA" id="ARBA00022448"/>
    </source>
</evidence>
<keyword evidence="3" id="KW-1003">Cell membrane</keyword>
<evidence type="ECO:0000256" key="5">
    <source>
        <dbReference type="ARBA" id="ARBA00022989"/>
    </source>
</evidence>
<dbReference type="PANTHER" id="PTHR43266:SF2">
    <property type="entry name" value="MAJOR FACILITATOR SUPERFAMILY (MFS) PROFILE DOMAIN-CONTAINING PROTEIN"/>
    <property type="match status" value="1"/>
</dbReference>
<comment type="subcellular location">
    <subcellularLocation>
        <location evidence="1">Cell membrane</location>
        <topology evidence="1">Multi-pass membrane protein</topology>
    </subcellularLocation>
</comment>
<evidence type="ECO:0000256" key="4">
    <source>
        <dbReference type="ARBA" id="ARBA00022692"/>
    </source>
</evidence>
<sequence length="433" mass="44062">MPTATPDFAPDPALTRRAPLPRGFGLVIGAQFTSALADNALLIVAIALLAQQGYAGWWAPLLKVGFMAAYVVLAPWVGPLADAFAKGRVMAAMNVVKIGGLGLLAAGLHPVAALAVVGLGAAAYAPAKYGLITELAEPEALVAANGWVEISVVSAALLGAVLGGVLVSPLWIASAMADFFDGLDLPADKLTGSLVALLFIYAVSSLLNAGIPDSGRRQRSTAHDPATLVLEFRAANRALWRDREGGLSLAATTLFWGVGATLQFAVLRWAGDALQLPLSQAAYLQAAVAVGVIAGAAAAGRWLALHQARHGLWAGIVLGLLMPVVAQVSDVAVAAVMLAVVGAVGGAMVVPLNALLQHRGAVLLSAGRSIAVQGFNENLSVLVMLAGYAVCEAAGVPIAATLTGLGLVVAISISALIRIDSSARASARSRARK</sequence>
<feature type="transmembrane region" description="Helical" evidence="7">
    <location>
        <begin position="368"/>
        <end position="390"/>
    </location>
</feature>
<protein>
    <submittedName>
        <fullName evidence="8">Lysophospholipid transporter LplT</fullName>
    </submittedName>
</protein>
<feature type="transmembrane region" description="Helical" evidence="7">
    <location>
        <begin position="24"/>
        <end position="50"/>
    </location>
</feature>
<name>A0ABS8Y1J7_9BURK</name>
<gene>
    <name evidence="8" type="primary">lplT</name>
    <name evidence="8" type="ORF">LXT13_27805</name>
</gene>
<feature type="transmembrane region" description="Helical" evidence="7">
    <location>
        <begin position="311"/>
        <end position="328"/>
    </location>
</feature>
<accession>A0ABS8Y1J7</accession>
<evidence type="ECO:0000256" key="1">
    <source>
        <dbReference type="ARBA" id="ARBA00004651"/>
    </source>
</evidence>
<evidence type="ECO:0000313" key="9">
    <source>
        <dbReference type="Proteomes" id="UP001200741"/>
    </source>
</evidence>
<evidence type="ECO:0000256" key="7">
    <source>
        <dbReference type="SAM" id="Phobius"/>
    </source>
</evidence>
<feature type="transmembrane region" description="Helical" evidence="7">
    <location>
        <begin position="146"/>
        <end position="172"/>
    </location>
</feature>
<proteinExistence type="predicted"/>
<evidence type="ECO:0000256" key="6">
    <source>
        <dbReference type="ARBA" id="ARBA00023136"/>
    </source>
</evidence>
<dbReference type="Proteomes" id="UP001200741">
    <property type="component" value="Unassembled WGS sequence"/>
</dbReference>
<dbReference type="PANTHER" id="PTHR43266">
    <property type="entry name" value="MACROLIDE-EFFLUX PROTEIN"/>
    <property type="match status" value="1"/>
</dbReference>
<feature type="transmembrane region" description="Helical" evidence="7">
    <location>
        <begin position="98"/>
        <end position="125"/>
    </location>
</feature>
<feature type="transmembrane region" description="Helical" evidence="7">
    <location>
        <begin position="396"/>
        <end position="419"/>
    </location>
</feature>
<dbReference type="InterPro" id="IPR036259">
    <property type="entry name" value="MFS_trans_sf"/>
</dbReference>
<keyword evidence="9" id="KW-1185">Reference proteome</keyword>
<dbReference type="EMBL" id="JAJTWU010000020">
    <property type="protein sequence ID" value="MCE4558188.1"/>
    <property type="molecule type" value="Genomic_DNA"/>
</dbReference>
<feature type="transmembrane region" description="Helical" evidence="7">
    <location>
        <begin position="282"/>
        <end position="304"/>
    </location>
</feature>
<dbReference type="Gene3D" id="1.20.1250.20">
    <property type="entry name" value="MFS general substrate transporter like domains"/>
    <property type="match status" value="1"/>
</dbReference>
<evidence type="ECO:0000256" key="3">
    <source>
        <dbReference type="ARBA" id="ARBA00022475"/>
    </source>
</evidence>
<dbReference type="InterPro" id="IPR011701">
    <property type="entry name" value="MFS"/>
</dbReference>
<dbReference type="Pfam" id="PF07690">
    <property type="entry name" value="MFS_1"/>
    <property type="match status" value="1"/>
</dbReference>
<organism evidence="8 9">
    <name type="scientific">Pelomonas cellulosilytica</name>
    <dbReference type="NCBI Taxonomy" id="2906762"/>
    <lineage>
        <taxon>Bacteria</taxon>
        <taxon>Pseudomonadati</taxon>
        <taxon>Pseudomonadota</taxon>
        <taxon>Betaproteobacteria</taxon>
        <taxon>Burkholderiales</taxon>
        <taxon>Sphaerotilaceae</taxon>
        <taxon>Roseateles</taxon>
    </lineage>
</organism>
<feature type="transmembrane region" description="Helical" evidence="7">
    <location>
        <begin position="247"/>
        <end position="270"/>
    </location>
</feature>
<evidence type="ECO:0000313" key="8">
    <source>
        <dbReference type="EMBL" id="MCE4558188.1"/>
    </source>
</evidence>
<feature type="transmembrane region" description="Helical" evidence="7">
    <location>
        <begin position="57"/>
        <end position="78"/>
    </location>
</feature>
<reference evidence="8 9" key="1">
    <citation type="submission" date="2021-12" db="EMBL/GenBank/DDBJ databases">
        <title>Genome seq of P8.</title>
        <authorList>
            <person name="Seo T."/>
        </authorList>
    </citation>
    <scope>NUCLEOTIDE SEQUENCE [LARGE SCALE GENOMIC DNA]</scope>
    <source>
        <strain evidence="8 9">P8</strain>
    </source>
</reference>
<keyword evidence="2" id="KW-0813">Transport</keyword>
<dbReference type="NCBIfam" id="NF008397">
    <property type="entry name" value="PRK11195.1"/>
    <property type="match status" value="1"/>
</dbReference>
<keyword evidence="5 7" id="KW-1133">Transmembrane helix</keyword>
<feature type="transmembrane region" description="Helical" evidence="7">
    <location>
        <begin position="192"/>
        <end position="211"/>
    </location>
</feature>
<feature type="transmembrane region" description="Helical" evidence="7">
    <location>
        <begin position="334"/>
        <end position="356"/>
    </location>
</feature>
<dbReference type="RefSeq" id="WP_233375649.1">
    <property type="nucleotide sequence ID" value="NZ_JAJTWU010000020.1"/>
</dbReference>
<keyword evidence="4 7" id="KW-0812">Transmembrane</keyword>
<dbReference type="SUPFAM" id="SSF103473">
    <property type="entry name" value="MFS general substrate transporter"/>
    <property type="match status" value="1"/>
</dbReference>
<comment type="caution">
    <text evidence="8">The sequence shown here is derived from an EMBL/GenBank/DDBJ whole genome shotgun (WGS) entry which is preliminary data.</text>
</comment>